<keyword evidence="3" id="KW-0540">Nuclease</keyword>
<evidence type="ECO:0000259" key="6">
    <source>
        <dbReference type="Pfam" id="PF01368"/>
    </source>
</evidence>
<dbReference type="OrthoDB" id="9809852at2"/>
<dbReference type="Pfam" id="PF02272">
    <property type="entry name" value="DHHA1"/>
    <property type="match status" value="1"/>
</dbReference>
<organism evidence="9 10">
    <name type="scientific">Aquirhabdus parva</name>
    <dbReference type="NCBI Taxonomy" id="2283318"/>
    <lineage>
        <taxon>Bacteria</taxon>
        <taxon>Pseudomonadati</taxon>
        <taxon>Pseudomonadota</taxon>
        <taxon>Gammaproteobacteria</taxon>
        <taxon>Moraxellales</taxon>
        <taxon>Moraxellaceae</taxon>
        <taxon>Aquirhabdus</taxon>
    </lineage>
</organism>
<dbReference type="InterPro" id="IPR003156">
    <property type="entry name" value="DHHA1_dom"/>
</dbReference>
<dbReference type="RefSeq" id="WP_114897950.1">
    <property type="nucleotide sequence ID" value="NZ_CP031222.1"/>
</dbReference>
<keyword evidence="10" id="KW-1185">Reference proteome</keyword>
<evidence type="ECO:0000256" key="1">
    <source>
        <dbReference type="ARBA" id="ARBA00005915"/>
    </source>
</evidence>
<dbReference type="NCBIfam" id="TIGR00644">
    <property type="entry name" value="recJ"/>
    <property type="match status" value="1"/>
</dbReference>
<evidence type="ECO:0000313" key="10">
    <source>
        <dbReference type="Proteomes" id="UP000253940"/>
    </source>
</evidence>
<evidence type="ECO:0000256" key="3">
    <source>
        <dbReference type="ARBA" id="ARBA00022722"/>
    </source>
</evidence>
<evidence type="ECO:0000256" key="4">
    <source>
        <dbReference type="ARBA" id="ARBA00022801"/>
    </source>
</evidence>
<dbReference type="PANTHER" id="PTHR30255:SF2">
    <property type="entry name" value="SINGLE-STRANDED-DNA-SPECIFIC EXONUCLEASE RECJ"/>
    <property type="match status" value="1"/>
</dbReference>
<gene>
    <name evidence="9" type="primary">recJ</name>
    <name evidence="9" type="ORF">HYN46_02470</name>
</gene>
<dbReference type="EMBL" id="CP031222">
    <property type="protein sequence ID" value="AXI01840.1"/>
    <property type="molecule type" value="Genomic_DNA"/>
</dbReference>
<evidence type="ECO:0000259" key="7">
    <source>
        <dbReference type="Pfam" id="PF02272"/>
    </source>
</evidence>
<evidence type="ECO:0000313" key="9">
    <source>
        <dbReference type="EMBL" id="AXI01840.1"/>
    </source>
</evidence>
<evidence type="ECO:0000256" key="2">
    <source>
        <dbReference type="ARBA" id="ARBA00019841"/>
    </source>
</evidence>
<dbReference type="AlphaFoldDB" id="A0A345P3I1"/>
<dbReference type="GO" id="GO:0006281">
    <property type="term" value="P:DNA repair"/>
    <property type="evidence" value="ECO:0007669"/>
    <property type="project" value="InterPro"/>
</dbReference>
<dbReference type="SUPFAM" id="SSF64182">
    <property type="entry name" value="DHH phosphoesterases"/>
    <property type="match status" value="1"/>
</dbReference>
<keyword evidence="5 9" id="KW-0269">Exonuclease</keyword>
<dbReference type="Gene3D" id="3.10.310.30">
    <property type="match status" value="1"/>
</dbReference>
<dbReference type="GO" id="GO:0006310">
    <property type="term" value="P:DNA recombination"/>
    <property type="evidence" value="ECO:0007669"/>
    <property type="project" value="InterPro"/>
</dbReference>
<evidence type="ECO:0000259" key="8">
    <source>
        <dbReference type="Pfam" id="PF17768"/>
    </source>
</evidence>
<dbReference type="InterPro" id="IPR051673">
    <property type="entry name" value="SSDNA_exonuclease_RecJ"/>
</dbReference>
<protein>
    <recommendedName>
        <fullName evidence="2">Single-stranded-DNA-specific exonuclease RecJ</fullName>
    </recommendedName>
</protein>
<keyword evidence="4" id="KW-0378">Hydrolase</keyword>
<sequence>MTLSLILKKRPLPPIPSSFINLPQVLARLYASRGVQHIDELELKLSRLLPAQDLLGLDSAITQINAAIDAKQRILIIGDFDADGATSTALMMLALGKMGAVVDFLVPDRFKYGYGLTPEIVALALAEYTPDLIITVDNGISSHEGVDAAQAANVAVIITDHHLTSKAAPPAQAVVNPNQQGCHFASKALAGVGVAFYVLAALATLRKSQGKPTAKLTDWLDLVALGTVADVAPLDANNRILVSQGLARIKSGQCRLGLLALLEIAKRERRSLTAQDLGFVLGPRINAAGRMDSMRIGIECLLAEDPAVARELAEQLEKLNQNRRTVEAGMKSDALALLAERPLFDESAQQAAPPAIVLYEPSWHQGVIGIVAGRLKEQFNRPSIVFAPSDDTEQMIKGSARSIVGVHIRDAIERVAESHPELISHFGGHAMAAGLTLPAENFAAFSQAFNTVIAEHDPSLFEPVLLTDGELCAEDFSTQLAQQLMEGDPWGQAFPAPVFEGEFEILEQRILKEKHLKLTLRHPQGGGWLDAIAFNIDTNAWPNESARVQMAYQLDINEFRGERRLQLKVSWLEPKA</sequence>
<comment type="similarity">
    <text evidence="1">Belongs to the RecJ family.</text>
</comment>
<dbReference type="PANTHER" id="PTHR30255">
    <property type="entry name" value="SINGLE-STRANDED-DNA-SPECIFIC EXONUCLEASE RECJ"/>
    <property type="match status" value="1"/>
</dbReference>
<dbReference type="Proteomes" id="UP000253940">
    <property type="component" value="Chromosome"/>
</dbReference>
<dbReference type="InterPro" id="IPR038763">
    <property type="entry name" value="DHH_sf"/>
</dbReference>
<feature type="domain" description="DDH" evidence="6">
    <location>
        <begin position="73"/>
        <end position="227"/>
    </location>
</feature>
<dbReference type="GO" id="GO:0008409">
    <property type="term" value="F:5'-3' exonuclease activity"/>
    <property type="evidence" value="ECO:0007669"/>
    <property type="project" value="InterPro"/>
</dbReference>
<evidence type="ECO:0000256" key="5">
    <source>
        <dbReference type="ARBA" id="ARBA00022839"/>
    </source>
</evidence>
<accession>A0A345P3I1</accession>
<name>A0A345P3I1_9GAMM</name>
<dbReference type="KEGG" id="mbah:HYN46_02470"/>
<feature type="domain" description="DHHA1" evidence="7">
    <location>
        <begin position="355"/>
        <end position="454"/>
    </location>
</feature>
<dbReference type="Pfam" id="PF17768">
    <property type="entry name" value="RecJ_OB"/>
    <property type="match status" value="1"/>
</dbReference>
<dbReference type="GO" id="GO:0003676">
    <property type="term" value="F:nucleic acid binding"/>
    <property type="evidence" value="ECO:0007669"/>
    <property type="project" value="InterPro"/>
</dbReference>
<dbReference type="InterPro" id="IPR001667">
    <property type="entry name" value="DDH_dom"/>
</dbReference>
<dbReference type="InterPro" id="IPR004610">
    <property type="entry name" value="RecJ"/>
</dbReference>
<dbReference type="InterPro" id="IPR041122">
    <property type="entry name" value="RecJ_OB"/>
</dbReference>
<reference evidence="9 10" key="1">
    <citation type="submission" date="2018-07" db="EMBL/GenBank/DDBJ databases">
        <title>Genome sequencing of Moraxellaceae gen. HYN0046.</title>
        <authorList>
            <person name="Kim M."/>
            <person name="Yi H."/>
        </authorList>
    </citation>
    <scope>NUCLEOTIDE SEQUENCE [LARGE SCALE GENOMIC DNA]</scope>
    <source>
        <strain evidence="9 10">HYN0046</strain>
    </source>
</reference>
<dbReference type="Pfam" id="PF01368">
    <property type="entry name" value="DHH"/>
    <property type="match status" value="1"/>
</dbReference>
<dbReference type="Gene3D" id="3.90.1640.30">
    <property type="match status" value="1"/>
</dbReference>
<proteinExistence type="inferred from homology"/>
<feature type="domain" description="RecJ OB" evidence="8">
    <location>
        <begin position="467"/>
        <end position="569"/>
    </location>
</feature>